<feature type="transmembrane region" description="Helical" evidence="1">
    <location>
        <begin position="21"/>
        <end position="41"/>
    </location>
</feature>
<dbReference type="Proteomes" id="UP000244523">
    <property type="component" value="Unassembled WGS sequence"/>
</dbReference>
<dbReference type="OrthoDB" id="7876207at2"/>
<evidence type="ECO:0008006" key="4">
    <source>
        <dbReference type="Google" id="ProtNLM"/>
    </source>
</evidence>
<dbReference type="EMBL" id="QBUD01000001">
    <property type="protein sequence ID" value="PUB18778.1"/>
    <property type="molecule type" value="Genomic_DNA"/>
</dbReference>
<organism evidence="2 3">
    <name type="scientific">Yoonia sediminilitoris</name>
    <dbReference type="NCBI Taxonomy" id="1286148"/>
    <lineage>
        <taxon>Bacteria</taxon>
        <taxon>Pseudomonadati</taxon>
        <taxon>Pseudomonadota</taxon>
        <taxon>Alphaproteobacteria</taxon>
        <taxon>Rhodobacterales</taxon>
        <taxon>Paracoccaceae</taxon>
        <taxon>Yoonia</taxon>
    </lineage>
</organism>
<protein>
    <recommendedName>
        <fullName evidence="4">Flp pilus assembly protein TadG</fullName>
    </recommendedName>
</protein>
<reference evidence="2 3" key="1">
    <citation type="submission" date="2018-04" db="EMBL/GenBank/DDBJ databases">
        <title>Genomic Encyclopedia of Archaeal and Bacterial Type Strains, Phase II (KMG-II): from individual species to whole genera.</title>
        <authorList>
            <person name="Goeker M."/>
        </authorList>
    </citation>
    <scope>NUCLEOTIDE SEQUENCE [LARGE SCALE GENOMIC DNA]</scope>
    <source>
        <strain evidence="2 3">DSM 29955</strain>
    </source>
</reference>
<dbReference type="AlphaFoldDB" id="A0A2T6KQE6"/>
<evidence type="ECO:0000313" key="2">
    <source>
        <dbReference type="EMBL" id="PUB18778.1"/>
    </source>
</evidence>
<evidence type="ECO:0000256" key="1">
    <source>
        <dbReference type="SAM" id="Phobius"/>
    </source>
</evidence>
<name>A0A2T6KQE6_9RHOB</name>
<keyword evidence="1" id="KW-0472">Membrane</keyword>
<keyword evidence="3" id="KW-1185">Reference proteome</keyword>
<keyword evidence="1" id="KW-0812">Transmembrane</keyword>
<evidence type="ECO:0000313" key="3">
    <source>
        <dbReference type="Proteomes" id="UP000244523"/>
    </source>
</evidence>
<proteinExistence type="predicted"/>
<dbReference type="RefSeq" id="WP_108384501.1">
    <property type="nucleotide sequence ID" value="NZ_QBUD01000001.1"/>
</dbReference>
<comment type="caution">
    <text evidence="2">The sequence shown here is derived from an EMBL/GenBank/DDBJ whole genome shotgun (WGS) entry which is preliminary data.</text>
</comment>
<keyword evidence="1" id="KW-1133">Transmembrane helix</keyword>
<gene>
    <name evidence="2" type="ORF">C8N45_101365</name>
</gene>
<accession>A0A2T6KQE6</accession>
<sequence length="214" mass="23527">MRHLGAIFSEFRDDESGNAAIELLLCLPILVWALLSTIVYFDAYHDEAISTRAGLTIADMFSREDAPVDSDYMNGAHALLTSLTGVTDRTSTEDTYEGSKLRVTVYEYVQANDVFRVIWSENIGFGVNYTDANLANLRSALPDIADGDTAILVETTTTYNAPFAVSISPFIVPNLDGVEFKTFTVISPRFAESICWDRAGDDDLCRLSNVTPAT</sequence>